<accession>A0ACA9Q4K3</accession>
<feature type="non-terminal residue" evidence="1">
    <location>
        <position position="251"/>
    </location>
</feature>
<keyword evidence="2" id="KW-1185">Reference proteome</keyword>
<organism evidence="1 2">
    <name type="scientific">Acaulospora colombiana</name>
    <dbReference type="NCBI Taxonomy" id="27376"/>
    <lineage>
        <taxon>Eukaryota</taxon>
        <taxon>Fungi</taxon>
        <taxon>Fungi incertae sedis</taxon>
        <taxon>Mucoromycota</taxon>
        <taxon>Glomeromycotina</taxon>
        <taxon>Glomeromycetes</taxon>
        <taxon>Diversisporales</taxon>
        <taxon>Acaulosporaceae</taxon>
        <taxon>Acaulospora</taxon>
    </lineage>
</organism>
<dbReference type="EMBL" id="CAJVPT010044353">
    <property type="protein sequence ID" value="CAG8734183.1"/>
    <property type="molecule type" value="Genomic_DNA"/>
</dbReference>
<dbReference type="Proteomes" id="UP000789525">
    <property type="component" value="Unassembled WGS sequence"/>
</dbReference>
<reference evidence="1" key="1">
    <citation type="submission" date="2021-06" db="EMBL/GenBank/DDBJ databases">
        <authorList>
            <person name="Kallberg Y."/>
            <person name="Tangrot J."/>
            <person name="Rosling A."/>
        </authorList>
    </citation>
    <scope>NUCLEOTIDE SEQUENCE</scope>
    <source>
        <strain evidence="1">CL356</strain>
    </source>
</reference>
<evidence type="ECO:0000313" key="2">
    <source>
        <dbReference type="Proteomes" id="UP000789525"/>
    </source>
</evidence>
<evidence type="ECO:0000313" key="1">
    <source>
        <dbReference type="EMBL" id="CAG8734183.1"/>
    </source>
</evidence>
<protein>
    <submittedName>
        <fullName evidence="1">15843_t:CDS:1</fullName>
    </submittedName>
</protein>
<gene>
    <name evidence="1" type="ORF">ACOLOM_LOCUS11813</name>
</gene>
<name>A0ACA9Q4K3_9GLOM</name>
<comment type="caution">
    <text evidence="1">The sequence shown here is derived from an EMBL/GenBank/DDBJ whole genome shotgun (WGS) entry which is preliminary data.</text>
</comment>
<sequence length="251" mass="28585">SHWALNRVQDTFEVMHGGQRSGARIRQELQRHRSTRRREYRLKLISDAITATCNSVSIDLSGLPTPNMPTLGAHKLAPTTPIPISKSILMLGQFSYQISLKTPKNRSRYHSKQVVRSTFDTLPKHSFLRIKKPGLQNYRRDNGRVSKSTTVAAIITIILGRIVWNELKFMRMYGSPDYRPAFNPLTVLGMAYGLGLHFNWEQRSTLYPKNGREYIVMKPWAWGDPILYSSSVEILKQTGGSGNVGSWQKPE</sequence>
<proteinExistence type="predicted"/>
<feature type="non-terminal residue" evidence="1">
    <location>
        <position position="1"/>
    </location>
</feature>